<accession>A0AAV9C2S8</accession>
<dbReference type="PANTHER" id="PTHR13848">
    <property type="entry name" value="PROTEIN YIPPEE-LIKE CG15309-RELATED"/>
    <property type="match status" value="1"/>
</dbReference>
<comment type="caution">
    <text evidence="2">The sequence shown here is derived from an EMBL/GenBank/DDBJ whole genome shotgun (WGS) entry which is preliminary data.</text>
</comment>
<keyword evidence="3" id="KW-1185">Reference proteome</keyword>
<protein>
    <submittedName>
        <fullName evidence="2">Protein yippee-like</fullName>
    </submittedName>
</protein>
<evidence type="ECO:0000259" key="1">
    <source>
        <dbReference type="PROSITE" id="PS51792"/>
    </source>
</evidence>
<name>A0AAV9C2S8_ACOCL</name>
<evidence type="ECO:0000313" key="3">
    <source>
        <dbReference type="Proteomes" id="UP001180020"/>
    </source>
</evidence>
<dbReference type="PROSITE" id="PS51792">
    <property type="entry name" value="YIPPEE"/>
    <property type="match status" value="1"/>
</dbReference>
<dbReference type="InterPro" id="IPR039058">
    <property type="entry name" value="Yippee_fam"/>
</dbReference>
<organism evidence="2 3">
    <name type="scientific">Acorus calamus</name>
    <name type="common">Sweet flag</name>
    <dbReference type="NCBI Taxonomy" id="4465"/>
    <lineage>
        <taxon>Eukaryota</taxon>
        <taxon>Viridiplantae</taxon>
        <taxon>Streptophyta</taxon>
        <taxon>Embryophyta</taxon>
        <taxon>Tracheophyta</taxon>
        <taxon>Spermatophyta</taxon>
        <taxon>Magnoliopsida</taxon>
        <taxon>Liliopsida</taxon>
        <taxon>Acoraceae</taxon>
        <taxon>Acorus</taxon>
    </lineage>
</organism>
<dbReference type="EMBL" id="JAUJYO010000022">
    <property type="protein sequence ID" value="KAK1282604.1"/>
    <property type="molecule type" value="Genomic_DNA"/>
</dbReference>
<dbReference type="AlphaFoldDB" id="A0AAV9C2S8"/>
<dbReference type="InterPro" id="IPR034751">
    <property type="entry name" value="Yippee"/>
</dbReference>
<proteinExistence type="predicted"/>
<dbReference type="Proteomes" id="UP001180020">
    <property type="component" value="Unassembled WGS sequence"/>
</dbReference>
<feature type="domain" description="Yippee" evidence="1">
    <location>
        <begin position="12"/>
        <end position="122"/>
    </location>
</feature>
<reference evidence="2" key="2">
    <citation type="submission" date="2023-06" db="EMBL/GenBank/DDBJ databases">
        <authorList>
            <person name="Ma L."/>
            <person name="Liu K.-W."/>
            <person name="Li Z."/>
            <person name="Hsiao Y.-Y."/>
            <person name="Qi Y."/>
            <person name="Fu T."/>
            <person name="Tang G."/>
            <person name="Zhang D."/>
            <person name="Sun W.-H."/>
            <person name="Liu D.-K."/>
            <person name="Li Y."/>
            <person name="Chen G.-Z."/>
            <person name="Liu X.-D."/>
            <person name="Liao X.-Y."/>
            <person name="Jiang Y.-T."/>
            <person name="Yu X."/>
            <person name="Hao Y."/>
            <person name="Huang J."/>
            <person name="Zhao X.-W."/>
            <person name="Ke S."/>
            <person name="Chen Y.-Y."/>
            <person name="Wu W.-L."/>
            <person name="Hsu J.-L."/>
            <person name="Lin Y.-F."/>
            <person name="Huang M.-D."/>
            <person name="Li C.-Y."/>
            <person name="Huang L."/>
            <person name="Wang Z.-W."/>
            <person name="Zhao X."/>
            <person name="Zhong W.-Y."/>
            <person name="Peng D.-H."/>
            <person name="Ahmad S."/>
            <person name="Lan S."/>
            <person name="Zhang J.-S."/>
            <person name="Tsai W.-C."/>
            <person name="Van De Peer Y."/>
            <person name="Liu Z.-J."/>
        </authorList>
    </citation>
    <scope>NUCLEOTIDE SEQUENCE</scope>
    <source>
        <strain evidence="2">CP</strain>
        <tissue evidence="2">Leaves</tissue>
    </source>
</reference>
<gene>
    <name evidence="2" type="ORF">QJS10_CPB22g00234</name>
</gene>
<evidence type="ECO:0000313" key="2">
    <source>
        <dbReference type="EMBL" id="KAK1282604.1"/>
    </source>
</evidence>
<sequence length="171" mass="19695">MGRLFLVELKGKIYSCKSCPTHLASGDDLLFRSFHLHWGKVYFFDSVSNVTYGTQEERAMRSGKHTVADMYCCCCGQYVGLKYVAGPSLIMFCVPPQEPDSNSQEQENKKEPDYSTKFAASALDDIVSPATSRHIGRMMGNLCIVTNYLPKLMRPMRRWKRERERERMRCE</sequence>
<reference evidence="2" key="1">
    <citation type="journal article" date="2023" name="Nat. Commun.">
        <title>Diploid and tetraploid genomes of Acorus and the evolution of monocots.</title>
        <authorList>
            <person name="Ma L."/>
            <person name="Liu K.W."/>
            <person name="Li Z."/>
            <person name="Hsiao Y.Y."/>
            <person name="Qi Y."/>
            <person name="Fu T."/>
            <person name="Tang G.D."/>
            <person name="Zhang D."/>
            <person name="Sun W.H."/>
            <person name="Liu D.K."/>
            <person name="Li Y."/>
            <person name="Chen G.Z."/>
            <person name="Liu X.D."/>
            <person name="Liao X.Y."/>
            <person name="Jiang Y.T."/>
            <person name="Yu X."/>
            <person name="Hao Y."/>
            <person name="Huang J."/>
            <person name="Zhao X.W."/>
            <person name="Ke S."/>
            <person name="Chen Y.Y."/>
            <person name="Wu W.L."/>
            <person name="Hsu J.L."/>
            <person name="Lin Y.F."/>
            <person name="Huang M.D."/>
            <person name="Li C.Y."/>
            <person name="Huang L."/>
            <person name="Wang Z.W."/>
            <person name="Zhao X."/>
            <person name="Zhong W.Y."/>
            <person name="Peng D.H."/>
            <person name="Ahmad S."/>
            <person name="Lan S."/>
            <person name="Zhang J.S."/>
            <person name="Tsai W.C."/>
            <person name="Van de Peer Y."/>
            <person name="Liu Z.J."/>
        </authorList>
    </citation>
    <scope>NUCLEOTIDE SEQUENCE</scope>
    <source>
        <strain evidence="2">CP</strain>
    </source>
</reference>